<accession>A0A7C2H556</accession>
<organism evidence="1">
    <name type="scientific">Dictyoglomus thermophilum</name>
    <dbReference type="NCBI Taxonomy" id="14"/>
    <lineage>
        <taxon>Bacteria</taxon>
        <taxon>Pseudomonadati</taxon>
        <taxon>Dictyoglomota</taxon>
        <taxon>Dictyoglomia</taxon>
        <taxon>Dictyoglomales</taxon>
        <taxon>Dictyoglomaceae</taxon>
        <taxon>Dictyoglomus</taxon>
    </lineage>
</organism>
<dbReference type="RefSeq" id="WP_149122982.1">
    <property type="nucleotide sequence ID" value="NZ_VTFL01000004.1"/>
</dbReference>
<comment type="caution">
    <text evidence="1">The sequence shown here is derived from an EMBL/GenBank/DDBJ whole genome shotgun (WGS) entry which is preliminary data.</text>
</comment>
<gene>
    <name evidence="1" type="ORF">ENU78_02655</name>
</gene>
<reference evidence="1" key="1">
    <citation type="journal article" date="2020" name="mSystems">
        <title>Genome- and Community-Level Interaction Insights into Carbon Utilization and Element Cycling Functions of Hydrothermarchaeota in Hydrothermal Sediment.</title>
        <authorList>
            <person name="Zhou Z."/>
            <person name="Liu Y."/>
            <person name="Xu W."/>
            <person name="Pan J."/>
            <person name="Luo Z.H."/>
            <person name="Li M."/>
        </authorList>
    </citation>
    <scope>NUCLEOTIDE SEQUENCE [LARGE SCALE GENOMIC DNA]</scope>
    <source>
        <strain evidence="1">SpSt-70</strain>
    </source>
</reference>
<dbReference type="Pfam" id="PF05258">
    <property type="entry name" value="DciA"/>
    <property type="match status" value="1"/>
</dbReference>
<dbReference type="PANTHER" id="PTHR36456">
    <property type="entry name" value="UPF0232 PROTEIN SCO3875"/>
    <property type="match status" value="1"/>
</dbReference>
<dbReference type="AlphaFoldDB" id="A0A7C2H556"/>
<sequence length="160" mass="18788">MPDSLYSKLWEVFIKLNLEKKLCEYLAMNKWEEVVGETLSQHTRPAYVKDGILYVYVDSSVWVQELSLFKDKLIEKLNSSVVIPHVIKDIIFIDKGKAFNKLKSREVKKEVKLSLQEEERIAKIVEDIKDEELREILKNYYKSIALIQKGGIKDGRNKKR</sequence>
<evidence type="ECO:0000313" key="1">
    <source>
        <dbReference type="EMBL" id="HGK23341.1"/>
    </source>
</evidence>
<proteinExistence type="predicted"/>
<protein>
    <submittedName>
        <fullName evidence="1">DUF721 domain-containing protein</fullName>
    </submittedName>
</protein>
<dbReference type="PANTHER" id="PTHR36456:SF1">
    <property type="entry name" value="UPF0232 PROTEIN SCO3875"/>
    <property type="match status" value="1"/>
</dbReference>
<dbReference type="EMBL" id="DTDV01000007">
    <property type="protein sequence ID" value="HGK23341.1"/>
    <property type="molecule type" value="Genomic_DNA"/>
</dbReference>
<name>A0A7C2H556_DICTH</name>
<dbReference type="InterPro" id="IPR007922">
    <property type="entry name" value="DciA-like"/>
</dbReference>